<name>A0A8X7CN72_9ARAC</name>
<reference evidence="1" key="1">
    <citation type="submission" date="2020-08" db="EMBL/GenBank/DDBJ databases">
        <title>Multicomponent nature underlies the extraordinary mechanical properties of spider dragline silk.</title>
        <authorList>
            <person name="Kono N."/>
            <person name="Nakamura H."/>
            <person name="Mori M."/>
            <person name="Yoshida Y."/>
            <person name="Ohtoshi R."/>
            <person name="Malay A.D."/>
            <person name="Moran D.A.P."/>
            <person name="Tomita M."/>
            <person name="Numata K."/>
            <person name="Arakawa K."/>
        </authorList>
    </citation>
    <scope>NUCLEOTIDE SEQUENCE</scope>
</reference>
<proteinExistence type="predicted"/>
<dbReference type="EMBL" id="BMAV01017938">
    <property type="protein sequence ID" value="GFY69997.1"/>
    <property type="molecule type" value="Genomic_DNA"/>
</dbReference>
<dbReference type="AlphaFoldDB" id="A0A8X7CN72"/>
<sequence>MIPGIMRYLLPTSRDAGGLRYATVPRYTSTSFQCEYFGLINGIRNKFAMNHKELRSQSDIYLIQPKNNSSPDKLIFLETAACRNKEWTIAACVEETLINE</sequence>
<gene>
    <name evidence="1" type="ORF">TNIN_297061</name>
</gene>
<evidence type="ECO:0000313" key="1">
    <source>
        <dbReference type="EMBL" id="GFY69997.1"/>
    </source>
</evidence>
<comment type="caution">
    <text evidence="1">The sequence shown here is derived from an EMBL/GenBank/DDBJ whole genome shotgun (WGS) entry which is preliminary data.</text>
</comment>
<accession>A0A8X7CN72</accession>
<evidence type="ECO:0000313" key="2">
    <source>
        <dbReference type="Proteomes" id="UP000886998"/>
    </source>
</evidence>
<organism evidence="1 2">
    <name type="scientific">Trichonephila inaurata madagascariensis</name>
    <dbReference type="NCBI Taxonomy" id="2747483"/>
    <lineage>
        <taxon>Eukaryota</taxon>
        <taxon>Metazoa</taxon>
        <taxon>Ecdysozoa</taxon>
        <taxon>Arthropoda</taxon>
        <taxon>Chelicerata</taxon>
        <taxon>Arachnida</taxon>
        <taxon>Araneae</taxon>
        <taxon>Araneomorphae</taxon>
        <taxon>Entelegynae</taxon>
        <taxon>Araneoidea</taxon>
        <taxon>Nephilidae</taxon>
        <taxon>Trichonephila</taxon>
        <taxon>Trichonephila inaurata</taxon>
    </lineage>
</organism>
<dbReference type="Proteomes" id="UP000886998">
    <property type="component" value="Unassembled WGS sequence"/>
</dbReference>
<keyword evidence="2" id="KW-1185">Reference proteome</keyword>
<protein>
    <submittedName>
        <fullName evidence="1">Uncharacterized protein</fullName>
    </submittedName>
</protein>